<dbReference type="Proteomes" id="UP000006304">
    <property type="component" value="Chromosome"/>
</dbReference>
<organism evidence="1 2">
    <name type="scientific">Nocardia brasiliensis (strain ATCC 700358 / HUJEG-1)</name>
    <dbReference type="NCBI Taxonomy" id="1133849"/>
    <lineage>
        <taxon>Bacteria</taxon>
        <taxon>Bacillati</taxon>
        <taxon>Actinomycetota</taxon>
        <taxon>Actinomycetes</taxon>
        <taxon>Mycobacteriales</taxon>
        <taxon>Nocardiaceae</taxon>
        <taxon>Nocardia</taxon>
    </lineage>
</organism>
<proteinExistence type="predicted"/>
<dbReference type="HOGENOM" id="CLU_896632_0_0_11"/>
<reference evidence="1 2" key="1">
    <citation type="journal article" date="2012" name="J. Bacteriol.">
        <title>Complete genome sequence of Nocardia brasiliensis HUJEG-1.</title>
        <authorList>
            <person name="Vera-Cabrera L."/>
            <person name="Ortiz-Lopez R."/>
            <person name="Elizondo-Gonzalez R."/>
            <person name="Perez-Maya A.A."/>
            <person name="Ocampo-Candiani J."/>
        </authorList>
    </citation>
    <scope>NUCLEOTIDE SEQUENCE [LARGE SCALE GENOMIC DNA]</scope>
    <source>
        <strain evidence="2">ATCC 700358</strain>
    </source>
</reference>
<accession>K0EMX9</accession>
<protein>
    <submittedName>
        <fullName evidence="1">Uncharacterized protein</fullName>
    </submittedName>
</protein>
<sequence>MTALLVLGEIQTCLAPSSAVLSRPAIQELLELIPGRPVRWRERPGTLAVSDAPPVGVDCALVLDGAASAAGLVGTVAGRVIVVGGRLLQSSVCTRVVRAPARRRQTWSHYTSQIGTTELFGASGAREPLIDALTAGYLDGPATAETLDLASIGDRLLLRLRADPCLDQLVPLSTGTTRLRWTARIGGSTGPALGVRLDDGSVRSAWLVVRHAAELESVPGLCADLAVHDWLLTAVGGALEQADRFPAAAPQRGEIAAAVLQHLASLWMPGAHSPAELRGLWKGLQSDPGFSRQWTASIGQVRDRLSVAQWHAHYERGSRA</sequence>
<dbReference type="EMBL" id="CP003876">
    <property type="protein sequence ID" value="AFT98303.1"/>
    <property type="molecule type" value="Genomic_DNA"/>
</dbReference>
<dbReference type="KEGG" id="nbr:O3I_001705"/>
<dbReference type="NCBIfam" id="NF040565">
    <property type="entry name" value="SCO2521_fam"/>
    <property type="match status" value="1"/>
</dbReference>
<evidence type="ECO:0000313" key="2">
    <source>
        <dbReference type="Proteomes" id="UP000006304"/>
    </source>
</evidence>
<dbReference type="RefSeq" id="WP_014981168.1">
    <property type="nucleotide sequence ID" value="NC_018681.1"/>
</dbReference>
<dbReference type="InterPro" id="IPR049749">
    <property type="entry name" value="SCO2521-like"/>
</dbReference>
<keyword evidence="2" id="KW-1185">Reference proteome</keyword>
<dbReference type="AlphaFoldDB" id="K0EMX9"/>
<dbReference type="eggNOG" id="ENOG5030GV3">
    <property type="taxonomic scope" value="Bacteria"/>
</dbReference>
<dbReference type="STRING" id="1133849.O3I_001705"/>
<gene>
    <name evidence="1" type="ORF">O3I_001705</name>
</gene>
<name>K0EMX9_NOCB7</name>
<evidence type="ECO:0000313" key="1">
    <source>
        <dbReference type="EMBL" id="AFT98303.1"/>
    </source>
</evidence>